<name>A0ABP1PNC0_9HEXA</name>
<feature type="compositionally biased region" description="Basic and acidic residues" evidence="9">
    <location>
        <begin position="33"/>
        <end position="55"/>
    </location>
</feature>
<reference evidence="12 13" key="1">
    <citation type="submission" date="2024-08" db="EMBL/GenBank/DDBJ databases">
        <authorList>
            <person name="Cucini C."/>
            <person name="Frati F."/>
        </authorList>
    </citation>
    <scope>NUCLEOTIDE SEQUENCE [LARGE SCALE GENOMIC DNA]</scope>
</reference>
<dbReference type="PROSITE" id="PS50042">
    <property type="entry name" value="CNMP_BINDING_3"/>
    <property type="match status" value="1"/>
</dbReference>
<dbReference type="PANTHER" id="PTHR45638">
    <property type="entry name" value="CYCLIC NUCLEOTIDE-GATED CATION CHANNEL SUBUNIT A"/>
    <property type="match status" value="1"/>
</dbReference>
<dbReference type="InterPro" id="IPR005821">
    <property type="entry name" value="Ion_trans_dom"/>
</dbReference>
<feature type="region of interest" description="Disordered" evidence="9">
    <location>
        <begin position="1"/>
        <end position="170"/>
    </location>
</feature>
<accession>A0ABP1PNC0</accession>
<dbReference type="SUPFAM" id="SSF81324">
    <property type="entry name" value="Voltage-gated potassium channels"/>
    <property type="match status" value="1"/>
</dbReference>
<keyword evidence="13" id="KW-1185">Reference proteome</keyword>
<evidence type="ECO:0000256" key="4">
    <source>
        <dbReference type="ARBA" id="ARBA00022989"/>
    </source>
</evidence>
<evidence type="ECO:0000256" key="7">
    <source>
        <dbReference type="ARBA" id="ARBA00023286"/>
    </source>
</evidence>
<keyword evidence="2" id="KW-0813">Transport</keyword>
<evidence type="ECO:0000259" key="11">
    <source>
        <dbReference type="PROSITE" id="PS50042"/>
    </source>
</evidence>
<evidence type="ECO:0000313" key="13">
    <source>
        <dbReference type="Proteomes" id="UP001642540"/>
    </source>
</evidence>
<dbReference type="Gene3D" id="2.60.120.10">
    <property type="entry name" value="Jelly Rolls"/>
    <property type="match status" value="1"/>
</dbReference>
<feature type="transmembrane region" description="Helical" evidence="10">
    <location>
        <begin position="334"/>
        <end position="356"/>
    </location>
</feature>
<dbReference type="InterPro" id="IPR018490">
    <property type="entry name" value="cNMP-bd_dom_sf"/>
</dbReference>
<feature type="compositionally biased region" description="Basic and acidic residues" evidence="9">
    <location>
        <begin position="1044"/>
        <end position="1053"/>
    </location>
</feature>
<dbReference type="Proteomes" id="UP001642540">
    <property type="component" value="Unassembled WGS sequence"/>
</dbReference>
<feature type="region of interest" description="Disordered" evidence="9">
    <location>
        <begin position="741"/>
        <end position="773"/>
    </location>
</feature>
<evidence type="ECO:0000256" key="3">
    <source>
        <dbReference type="ARBA" id="ARBA00022692"/>
    </source>
</evidence>
<dbReference type="Pfam" id="PF00027">
    <property type="entry name" value="cNMP_binding"/>
    <property type="match status" value="1"/>
</dbReference>
<keyword evidence="5" id="KW-0406">Ion transport</keyword>
<feature type="region of interest" description="Disordered" evidence="9">
    <location>
        <begin position="918"/>
        <end position="946"/>
    </location>
</feature>
<feature type="compositionally biased region" description="Basic and acidic residues" evidence="9">
    <location>
        <begin position="115"/>
        <end position="134"/>
    </location>
</feature>
<keyword evidence="8" id="KW-0407">Ion channel</keyword>
<comment type="caution">
    <text evidence="12">The sequence shown here is derived from an EMBL/GenBank/DDBJ whole genome shotgun (WGS) entry which is preliminary data.</text>
</comment>
<sequence>MSASLGSPDGPDGPSSEVETAEMKSSVKVIGNDNDKDEQKHDDVDHNDELSKESHIPSMSTSASQSQSDSSGRVSSSRQRAAGSSSTRGFSMPTISIEEVPPLPIPISEEIFSVDEPKNREKDKSRSEEEKQEQADYSNNNSPKNSWDMTLAQVESLPIDEEKPKSPGESVPVQVHFFKEVESSSKIDEILNGTSKPFKRRIDSCSERRHRRKSPRNFKKALSEDGKLNEVQAEDLEKRLRALAAAFSARTRKTKEKIQQPPTPSSDEDESDELKLGEPTLLDRLRQLASPDPSEFGDLRRKSIQDRVKGRCLKNLGYIVSLIKCDYIFDPQSWTYVTWLLIVSTAFIYNAWVIPLRVVFPYQTESNTTLWIIFDSIADVVYLIDMLIFKPHVKFIQHGFWIDIIALFPADIVVNFIDKNVPLLRLPRFLKVETFWELFRRLDTVLANPHRARIGNSCLYMLYMIHCFACSYYFLSTWEGIGATTWTFDGHGNAYIRCFYFATKTATSIGKNPKPENELEYMFMTFAWLSGVFAFSVLIGQIRDIIATATKSQTEYRILTSSTVSYLHRLGVPNRLQRRVKRWLSYTWEQQKTLDETRILSLLPKNMKAEIALNIHVETLAKVKLFQNCETAFLRDLVVKLRSIIILPGDFVCRKGEIGREMFIVKSGKIQVIGGACGTQVLASLGEGSVFGEIALLGIGGMNKRTADVRAAGFVNLFVLSKADLNAAIRDYPEAQEEMRRKAKKLMKEKIKKERATPSPAEDATGEPISRQGSQVIIKNKAEAPQLIATMMKLFPPNTKIGRYLTQGSKINSPNSKLPNDPDDMVYTSFTSYPPSPFIPGSPGHISQDLDISLMTGDSSDKLFSPPSPLESCCSCSASELTSSEVDCIDDDDDYNNAATSKPNQNHVGEAIRSGFKEECNGKDEDENEENDQDKNSREMSSLYPRCQSPLPPFLRNDEFPIVARRRGSFLPDVVGGLPTHFHKFSSQANNEDGVKVMHSGIPPESGTNREEIPVELRPPLYIIEPSHFDEDANLSSQLFGRRASKDSKEVARKSSQVKVTNETENKSSIPISSAPTTTSTSTSAASPTVASSSTSVLIASHFIAKTRGQLERQMEVDINLPISKKEKRQKKKLLTAGSFSPSLDFDSD</sequence>
<keyword evidence="3 10" id="KW-0812">Transmembrane</keyword>
<evidence type="ECO:0000256" key="5">
    <source>
        <dbReference type="ARBA" id="ARBA00023065"/>
    </source>
</evidence>
<dbReference type="SMART" id="SM00100">
    <property type="entry name" value="cNMP"/>
    <property type="match status" value="1"/>
</dbReference>
<evidence type="ECO:0000256" key="9">
    <source>
        <dbReference type="SAM" id="MobiDB-lite"/>
    </source>
</evidence>
<keyword evidence="4 10" id="KW-1133">Transmembrane helix</keyword>
<dbReference type="SUPFAM" id="SSF51206">
    <property type="entry name" value="cAMP-binding domain-like"/>
    <property type="match status" value="1"/>
</dbReference>
<evidence type="ECO:0000256" key="8">
    <source>
        <dbReference type="ARBA" id="ARBA00023303"/>
    </source>
</evidence>
<feature type="domain" description="Cyclic nucleotide-binding" evidence="11">
    <location>
        <begin position="625"/>
        <end position="729"/>
    </location>
</feature>
<dbReference type="EMBL" id="CAXLJM020000004">
    <property type="protein sequence ID" value="CAL8070629.1"/>
    <property type="molecule type" value="Genomic_DNA"/>
</dbReference>
<dbReference type="Pfam" id="PF00520">
    <property type="entry name" value="Ion_trans"/>
    <property type="match status" value="1"/>
</dbReference>
<feature type="transmembrane region" description="Helical" evidence="10">
    <location>
        <begin position="395"/>
        <end position="417"/>
    </location>
</feature>
<evidence type="ECO:0000256" key="10">
    <source>
        <dbReference type="SAM" id="Phobius"/>
    </source>
</evidence>
<protein>
    <recommendedName>
        <fullName evidence="11">Cyclic nucleotide-binding domain-containing protein</fullName>
    </recommendedName>
</protein>
<feature type="compositionally biased region" description="Basic and acidic residues" evidence="9">
    <location>
        <begin position="741"/>
        <end position="756"/>
    </location>
</feature>
<keyword evidence="6 10" id="KW-0472">Membrane</keyword>
<feature type="compositionally biased region" description="Polar residues" evidence="9">
    <location>
        <begin position="135"/>
        <end position="148"/>
    </location>
</feature>
<keyword evidence="7" id="KW-1071">Ligand-gated ion channel</keyword>
<dbReference type="Gene3D" id="1.10.287.70">
    <property type="match status" value="1"/>
</dbReference>
<evidence type="ECO:0000256" key="2">
    <source>
        <dbReference type="ARBA" id="ARBA00022448"/>
    </source>
</evidence>
<feature type="region of interest" description="Disordered" evidence="9">
    <location>
        <begin position="201"/>
        <end position="224"/>
    </location>
</feature>
<dbReference type="PROSITE" id="PS00888">
    <property type="entry name" value="CNMP_BINDING_1"/>
    <property type="match status" value="1"/>
</dbReference>
<evidence type="ECO:0000313" key="12">
    <source>
        <dbReference type="EMBL" id="CAL8070629.1"/>
    </source>
</evidence>
<comment type="subcellular location">
    <subcellularLocation>
        <location evidence="1">Membrane</location>
        <topology evidence="1">Multi-pass membrane protein</topology>
    </subcellularLocation>
</comment>
<evidence type="ECO:0000256" key="6">
    <source>
        <dbReference type="ARBA" id="ARBA00023136"/>
    </source>
</evidence>
<dbReference type="CDD" id="cd00038">
    <property type="entry name" value="CAP_ED"/>
    <property type="match status" value="1"/>
</dbReference>
<feature type="compositionally biased region" description="Low complexity" evidence="9">
    <location>
        <begin position="1068"/>
        <end position="1090"/>
    </location>
</feature>
<feature type="transmembrane region" description="Helical" evidence="10">
    <location>
        <begin position="458"/>
        <end position="475"/>
    </location>
</feature>
<dbReference type="InterPro" id="IPR018488">
    <property type="entry name" value="cNMP-bd_CS"/>
</dbReference>
<dbReference type="Gene3D" id="1.10.287.630">
    <property type="entry name" value="Helix hairpin bin"/>
    <property type="match status" value="1"/>
</dbReference>
<feature type="compositionally biased region" description="Basic residues" evidence="9">
    <location>
        <begin position="208"/>
        <end position="219"/>
    </location>
</feature>
<dbReference type="InterPro" id="IPR000595">
    <property type="entry name" value="cNMP-bd_dom"/>
</dbReference>
<evidence type="ECO:0000256" key="1">
    <source>
        <dbReference type="ARBA" id="ARBA00004141"/>
    </source>
</evidence>
<gene>
    <name evidence="12" type="ORF">ODALV1_LOCUS1340</name>
</gene>
<feature type="region of interest" description="Disordered" evidence="9">
    <location>
        <begin position="1041"/>
        <end position="1090"/>
    </location>
</feature>
<feature type="compositionally biased region" description="Low complexity" evidence="9">
    <location>
        <begin position="58"/>
        <end position="89"/>
    </location>
</feature>
<feature type="transmembrane region" description="Helical" evidence="10">
    <location>
        <begin position="368"/>
        <end position="389"/>
    </location>
</feature>
<dbReference type="InterPro" id="IPR014710">
    <property type="entry name" value="RmlC-like_jellyroll"/>
</dbReference>
<dbReference type="PROSITE" id="PS00889">
    <property type="entry name" value="CNMP_BINDING_2"/>
    <property type="match status" value="1"/>
</dbReference>
<organism evidence="12 13">
    <name type="scientific">Orchesella dallaii</name>
    <dbReference type="NCBI Taxonomy" id="48710"/>
    <lineage>
        <taxon>Eukaryota</taxon>
        <taxon>Metazoa</taxon>
        <taxon>Ecdysozoa</taxon>
        <taxon>Arthropoda</taxon>
        <taxon>Hexapoda</taxon>
        <taxon>Collembola</taxon>
        <taxon>Entomobryomorpha</taxon>
        <taxon>Entomobryoidea</taxon>
        <taxon>Orchesellidae</taxon>
        <taxon>Orchesellinae</taxon>
        <taxon>Orchesella</taxon>
    </lineage>
</organism>
<dbReference type="PANTHER" id="PTHR45638:SF1">
    <property type="entry name" value="CYCLIC NUCLEOTIDE-GATED ION CHANNEL SUBUNIT B, ISOFORM A"/>
    <property type="match status" value="1"/>
</dbReference>
<feature type="region of interest" description="Disordered" evidence="9">
    <location>
        <begin position="251"/>
        <end position="273"/>
    </location>
</feature>
<feature type="compositionally biased region" description="Polar residues" evidence="9">
    <location>
        <begin position="1054"/>
        <end position="1063"/>
    </location>
</feature>
<dbReference type="InterPro" id="IPR050866">
    <property type="entry name" value="CNG_cation_channel"/>
</dbReference>
<proteinExistence type="predicted"/>